<organism evidence="1 2">
    <name type="scientific">Mycoplana dimorpha</name>
    <dbReference type="NCBI Taxonomy" id="28320"/>
    <lineage>
        <taxon>Bacteria</taxon>
        <taxon>Pseudomonadati</taxon>
        <taxon>Pseudomonadota</taxon>
        <taxon>Alphaproteobacteria</taxon>
        <taxon>Hyphomicrobiales</taxon>
        <taxon>Rhizobiaceae</taxon>
        <taxon>Mycoplana</taxon>
    </lineage>
</organism>
<dbReference type="InterPro" id="IPR009945">
    <property type="entry name" value="ATPase_inh_sub_z"/>
</dbReference>
<dbReference type="Proteomes" id="UP000241247">
    <property type="component" value="Unassembled WGS sequence"/>
</dbReference>
<comment type="caution">
    <text evidence="1">The sequence shown here is derived from an EMBL/GenBank/DDBJ whole genome shotgun (WGS) entry which is preliminary data.</text>
</comment>
<protein>
    <submittedName>
        <fullName evidence="1">Uncharacterized protein DUF1476</fullName>
    </submittedName>
</protein>
<keyword evidence="2" id="KW-1185">Reference proteome</keyword>
<evidence type="ECO:0000313" key="1">
    <source>
        <dbReference type="EMBL" id="PTM97759.1"/>
    </source>
</evidence>
<sequence length="97" mass="10517">MVRRNRLVGMWAAEKLGLVGESATAYSNDLAKAALEAERNDVLAKIRKDFDAAGVVQSDEQILSVMSNSWLKAGRTANRADASDAALVQIARNLQSR</sequence>
<dbReference type="InterPro" id="IPR038293">
    <property type="entry name" value="ATPase_inh_sub_z_sf"/>
</dbReference>
<dbReference type="EMBL" id="PZZZ01000002">
    <property type="protein sequence ID" value="PTM97759.1"/>
    <property type="molecule type" value="Genomic_DNA"/>
</dbReference>
<name>A0A2T5BFJ3_MYCDI</name>
<accession>A0A2T5BFJ3</accession>
<dbReference type="OrthoDB" id="9810387at2"/>
<reference evidence="1 2" key="1">
    <citation type="submission" date="2018-04" db="EMBL/GenBank/DDBJ databases">
        <title>Genomic Encyclopedia of Type Strains, Phase IV (KMG-IV): sequencing the most valuable type-strain genomes for metagenomic binning, comparative biology and taxonomic classification.</title>
        <authorList>
            <person name="Goeker M."/>
        </authorList>
    </citation>
    <scope>NUCLEOTIDE SEQUENCE [LARGE SCALE GENOMIC DNA]</scope>
    <source>
        <strain evidence="1 2">DSM 7138</strain>
    </source>
</reference>
<dbReference type="AlphaFoldDB" id="A0A2T5BFJ3"/>
<gene>
    <name evidence="1" type="ORF">C7449_102639</name>
</gene>
<evidence type="ECO:0000313" key="2">
    <source>
        <dbReference type="Proteomes" id="UP000241247"/>
    </source>
</evidence>
<dbReference type="Gene3D" id="1.10.790.20">
    <property type="entry name" value="Domain of unknown function DUF1476"/>
    <property type="match status" value="1"/>
</dbReference>
<proteinExistence type="predicted"/>
<dbReference type="Pfam" id="PF07345">
    <property type="entry name" value="ATPaseInh_sub_z"/>
    <property type="match status" value="1"/>
</dbReference>